<accession>A1BH51</accession>
<organism evidence="6 7">
    <name type="scientific">Chlorobium phaeobacteroides (strain DSM 266 / SMG 266 / 2430)</name>
    <dbReference type="NCBI Taxonomy" id="290317"/>
    <lineage>
        <taxon>Bacteria</taxon>
        <taxon>Pseudomonadati</taxon>
        <taxon>Chlorobiota</taxon>
        <taxon>Chlorobiia</taxon>
        <taxon>Chlorobiales</taxon>
        <taxon>Chlorobiaceae</taxon>
        <taxon>Chlorobium/Pelodictyon group</taxon>
        <taxon>Chlorobium</taxon>
    </lineage>
</organism>
<name>A1BH51_CHLPD</name>
<evidence type="ECO:0000256" key="4">
    <source>
        <dbReference type="SAM" id="Coils"/>
    </source>
</evidence>
<dbReference type="GO" id="GO:0003677">
    <property type="term" value="F:DNA binding"/>
    <property type="evidence" value="ECO:0007669"/>
    <property type="project" value="UniProtKB-KW"/>
</dbReference>
<dbReference type="InterPro" id="IPR000055">
    <property type="entry name" value="Restrct_endonuc_typeI_TRD"/>
</dbReference>
<proteinExistence type="inferred from homology"/>
<sequence>MKVENLQCAEARLGQNNCLQLEEDAGCGMMYELRTIHIGDLGRVLTGKTPPSVRPELFGDDHPFLTPTDIDGASRYIEPERFLSPEGRNYQQRLMLPGRSVCVVCIGATIGKVCMTGRPSFTNQQINSVVVNEQEHDPFFVYHLMTTLRDELKANAGGSATPIINKTAFSEIKVRVPPLPVQRRIAGILSTYDELIENSQRRIKILEEMARSVYREWFVHFRFPGHENVSLVSSSLGAIPQGWEAGRLDDVLVLQRGFDLPKAKRMEGTVPIYAATGVTGFHCEAKVKAPCVVTGRSGTIGDVIYVQEDFWPLNTSLWAKGFPKSEPLYAYYVLSSVGLKQFNSGAAVPTLNRNDLHGLDVLIPPCVLQKRFQKIAGAMLLQTRNLELQIQNLRRTRDLLLPRLLSGQVNPKEN</sequence>
<comment type="similarity">
    <text evidence="1">Belongs to the type-I restriction system S methylase family.</text>
</comment>
<evidence type="ECO:0000256" key="3">
    <source>
        <dbReference type="ARBA" id="ARBA00023125"/>
    </source>
</evidence>
<dbReference type="PANTHER" id="PTHR30408:SF13">
    <property type="entry name" value="TYPE I RESTRICTION ENZYME HINDI SPECIFICITY SUBUNIT"/>
    <property type="match status" value="1"/>
</dbReference>
<feature type="coiled-coil region" evidence="4">
    <location>
        <begin position="189"/>
        <end position="216"/>
    </location>
</feature>
<evidence type="ECO:0000313" key="7">
    <source>
        <dbReference type="Proteomes" id="UP000008701"/>
    </source>
</evidence>
<dbReference type="STRING" id="290317.Cpha266_1710"/>
<dbReference type="Pfam" id="PF01420">
    <property type="entry name" value="Methylase_S"/>
    <property type="match status" value="2"/>
</dbReference>
<dbReference type="InterPro" id="IPR044946">
    <property type="entry name" value="Restrct_endonuc_typeI_TRD_sf"/>
</dbReference>
<evidence type="ECO:0000256" key="2">
    <source>
        <dbReference type="ARBA" id="ARBA00022747"/>
    </source>
</evidence>
<feature type="domain" description="Type I restriction modification DNA specificity" evidence="5">
    <location>
        <begin position="35"/>
        <end position="206"/>
    </location>
</feature>
<evidence type="ECO:0000259" key="5">
    <source>
        <dbReference type="Pfam" id="PF01420"/>
    </source>
</evidence>
<keyword evidence="7" id="KW-1185">Reference proteome</keyword>
<dbReference type="SUPFAM" id="SSF116734">
    <property type="entry name" value="DNA methylase specificity domain"/>
    <property type="match status" value="2"/>
</dbReference>
<keyword evidence="3" id="KW-0238">DNA-binding</keyword>
<evidence type="ECO:0000313" key="6">
    <source>
        <dbReference type="EMBL" id="ABL65728.1"/>
    </source>
</evidence>
<dbReference type="PANTHER" id="PTHR30408">
    <property type="entry name" value="TYPE-1 RESTRICTION ENZYME ECOKI SPECIFICITY PROTEIN"/>
    <property type="match status" value="1"/>
</dbReference>
<dbReference type="CDD" id="cd17267">
    <property type="entry name" value="RMtype1_S_EcoAO83I-TRD1-CR1_like"/>
    <property type="match status" value="1"/>
</dbReference>
<feature type="domain" description="Type I restriction modification DNA specificity" evidence="5">
    <location>
        <begin position="240"/>
        <end position="371"/>
    </location>
</feature>
<dbReference type="Proteomes" id="UP000008701">
    <property type="component" value="Chromosome"/>
</dbReference>
<evidence type="ECO:0000256" key="1">
    <source>
        <dbReference type="ARBA" id="ARBA00010923"/>
    </source>
</evidence>
<dbReference type="HOGENOM" id="CLU_021095_2_3_10"/>
<dbReference type="EMBL" id="CP000492">
    <property type="protein sequence ID" value="ABL65728.1"/>
    <property type="molecule type" value="Genomic_DNA"/>
</dbReference>
<dbReference type="InterPro" id="IPR052021">
    <property type="entry name" value="Type-I_RS_S_subunit"/>
</dbReference>
<dbReference type="KEGG" id="cph:Cpha266_1710"/>
<dbReference type="REBASE" id="14102">
    <property type="entry name" value="S.Cph266ORF1712P"/>
</dbReference>
<dbReference type="Gene3D" id="1.10.287.1120">
    <property type="entry name" value="Bipartite methylase S protein"/>
    <property type="match status" value="1"/>
</dbReference>
<gene>
    <name evidence="6" type="ordered locus">Cpha266_1710</name>
</gene>
<dbReference type="CDD" id="cd17516">
    <property type="entry name" value="RMtype1_S_HinAWORF1578P-TRD2-CR2_like"/>
    <property type="match status" value="1"/>
</dbReference>
<reference evidence="6 7" key="1">
    <citation type="submission" date="2006-12" db="EMBL/GenBank/DDBJ databases">
        <title>Complete sequence of Chlorobium phaeobacteroides DSM 266.</title>
        <authorList>
            <consortium name="US DOE Joint Genome Institute"/>
            <person name="Copeland A."/>
            <person name="Lucas S."/>
            <person name="Lapidus A."/>
            <person name="Barry K."/>
            <person name="Detter J.C."/>
            <person name="Glavina del Rio T."/>
            <person name="Hammon N."/>
            <person name="Israni S."/>
            <person name="Pitluck S."/>
            <person name="Goltsman E."/>
            <person name="Schmutz J."/>
            <person name="Larimer F."/>
            <person name="Land M."/>
            <person name="Hauser L."/>
            <person name="Mikhailova N."/>
            <person name="Li T."/>
            <person name="Overmann J."/>
            <person name="Bryant D.A."/>
            <person name="Richardson P."/>
        </authorList>
    </citation>
    <scope>NUCLEOTIDE SEQUENCE [LARGE SCALE GENOMIC DNA]</scope>
    <source>
        <strain evidence="6 7">DSM 266</strain>
    </source>
</reference>
<protein>
    <submittedName>
        <fullName evidence="6">Restriction modification system DNA specificity domain</fullName>
    </submittedName>
</protein>
<dbReference type="GO" id="GO:0009307">
    <property type="term" value="P:DNA restriction-modification system"/>
    <property type="evidence" value="ECO:0007669"/>
    <property type="project" value="UniProtKB-KW"/>
</dbReference>
<dbReference type="eggNOG" id="COG0732">
    <property type="taxonomic scope" value="Bacteria"/>
</dbReference>
<dbReference type="Gene3D" id="3.90.220.20">
    <property type="entry name" value="DNA methylase specificity domains"/>
    <property type="match status" value="2"/>
</dbReference>
<keyword evidence="4" id="KW-0175">Coiled coil</keyword>
<dbReference type="AlphaFoldDB" id="A1BH51"/>
<keyword evidence="2" id="KW-0680">Restriction system</keyword>